<proteinExistence type="predicted"/>
<evidence type="ECO:0000259" key="1">
    <source>
        <dbReference type="Pfam" id="PF11955"/>
    </source>
</evidence>
<dbReference type="InterPro" id="IPR021099">
    <property type="entry name" value="PORR_domain"/>
</dbReference>
<dbReference type="Pfam" id="PF11955">
    <property type="entry name" value="PORR"/>
    <property type="match status" value="1"/>
</dbReference>
<dbReference type="Proteomes" id="UP000230069">
    <property type="component" value="Unassembled WGS sequence"/>
</dbReference>
<dbReference type="OrthoDB" id="1929112at2759"/>
<dbReference type="STRING" id="218851.A0A2G5CNI2"/>
<dbReference type="EMBL" id="KZ305060">
    <property type="protein sequence ID" value="PIA32872.1"/>
    <property type="molecule type" value="Genomic_DNA"/>
</dbReference>
<organism evidence="2 3">
    <name type="scientific">Aquilegia coerulea</name>
    <name type="common">Rocky mountain columbine</name>
    <dbReference type="NCBI Taxonomy" id="218851"/>
    <lineage>
        <taxon>Eukaryota</taxon>
        <taxon>Viridiplantae</taxon>
        <taxon>Streptophyta</taxon>
        <taxon>Embryophyta</taxon>
        <taxon>Tracheophyta</taxon>
        <taxon>Spermatophyta</taxon>
        <taxon>Magnoliopsida</taxon>
        <taxon>Ranunculales</taxon>
        <taxon>Ranunculaceae</taxon>
        <taxon>Thalictroideae</taxon>
        <taxon>Aquilegia</taxon>
    </lineage>
</organism>
<dbReference type="InterPro" id="IPR045040">
    <property type="entry name" value="PORR_fam"/>
</dbReference>
<sequence length="405" mass="47257">MTTSKRIQDRSKNKRVHDLEIVTEKWKIASKVLFLMEVLKKEPEQIIPFRSLEQYRRQINLQKPYRISEFIQKSPKLFELYKDQRGVTWCGMIKEAEDLIEEEDAILESDGEKVAEYVTRFLMMSVDKRILIDKIAHFQRDFGLHMISGRIGVVKPKDDVEYLELVSWNPAWAVTELEKKVSVVIESEPPVPGVLSLPFPMNFPPNHKKIFRFGGKIEHFQKRSYLSPYADARGLKAGSQEFDKRAIAVIHELLSFTMEKRLVNDYLTHFRMELVMPQKLMRLLLKHCGIFYVSERGKRLTVYFTEAYDRGELIENCPLVLWKGKVQRLIGYRGKKRDIKTYNEFSDMDNEHNLHEIENKGENIGNNLEEISIPDDSELEVEDISIDHSSASSWGHTVYGDTKAA</sequence>
<dbReference type="FunCoup" id="A0A2G5CNI2">
    <property type="interactions" value="1495"/>
</dbReference>
<evidence type="ECO:0000313" key="2">
    <source>
        <dbReference type="EMBL" id="PIA32872.1"/>
    </source>
</evidence>
<name>A0A2G5CNI2_AQUCA</name>
<dbReference type="AlphaFoldDB" id="A0A2G5CNI2"/>
<protein>
    <recommendedName>
        <fullName evidence="1">PORR domain-containing protein</fullName>
    </recommendedName>
</protein>
<reference evidence="2 3" key="1">
    <citation type="submission" date="2017-09" db="EMBL/GenBank/DDBJ databases">
        <title>WGS assembly of Aquilegia coerulea Goldsmith.</title>
        <authorList>
            <person name="Hodges S."/>
            <person name="Kramer E."/>
            <person name="Nordborg M."/>
            <person name="Tomkins J."/>
            <person name="Borevitz J."/>
            <person name="Derieg N."/>
            <person name="Yan J."/>
            <person name="Mihaltcheva S."/>
            <person name="Hayes R.D."/>
            <person name="Rokhsar D."/>
        </authorList>
    </citation>
    <scope>NUCLEOTIDE SEQUENCE [LARGE SCALE GENOMIC DNA]</scope>
    <source>
        <strain evidence="3">cv. Goldsmith</strain>
    </source>
</reference>
<gene>
    <name evidence="2" type="ORF">AQUCO_04300067v1</name>
</gene>
<keyword evidence="3" id="KW-1185">Reference proteome</keyword>
<dbReference type="GO" id="GO:0003723">
    <property type="term" value="F:RNA binding"/>
    <property type="evidence" value="ECO:0007669"/>
    <property type="project" value="InterPro"/>
</dbReference>
<dbReference type="PANTHER" id="PTHR31476">
    <property type="entry name" value="PROTEIN WHAT'S THIS FACTOR 1 HOMOLOG, CHLOROPLASTIC"/>
    <property type="match status" value="1"/>
</dbReference>
<accession>A0A2G5CNI2</accession>
<dbReference type="PANTHER" id="PTHR31476:SF8">
    <property type="entry name" value="EXPRESSED PROTEIN"/>
    <property type="match status" value="1"/>
</dbReference>
<feature type="domain" description="PORR" evidence="1">
    <location>
        <begin position="14"/>
        <end position="332"/>
    </location>
</feature>
<evidence type="ECO:0000313" key="3">
    <source>
        <dbReference type="Proteomes" id="UP000230069"/>
    </source>
</evidence>
<dbReference type="InParanoid" id="A0A2G5CNI2"/>